<evidence type="ECO:0000313" key="2">
    <source>
        <dbReference type="EMBL" id="RKS68277.1"/>
    </source>
</evidence>
<gene>
    <name evidence="2" type="ORF">BZB76_6538</name>
</gene>
<accession>A0A495Q9Z3</accession>
<dbReference type="EMBL" id="RBWU01000008">
    <property type="protein sequence ID" value="RKS68277.1"/>
    <property type="molecule type" value="Genomic_DNA"/>
</dbReference>
<proteinExistence type="predicted"/>
<sequence>MEVVAPVLGAGILISVLASAPLDPLPPGMNSYGYKYGATVGGVPARGGQAPAAPPRGNGVDTLPEPRPRSCQELSEYVQVVCSDEPDKGDDAVSPAALALTKWANMPVPKPVVRTAPPRQSSGLVGLPEWFWVTNWHPLNGRVSARNVWVEVTARPQSMTITPGPEPVVRCSGPGTAYDRSRSAASQRTDCSYTFARASIHEPGGAYRVRVTVVWGGTWRGSDGSGGVLPPLSRSTTFRLRVAEAQALYG</sequence>
<comment type="caution">
    <text evidence="2">The sequence shown here is derived from an EMBL/GenBank/DDBJ whole genome shotgun (WGS) entry which is preliminary data.</text>
</comment>
<feature type="compositionally biased region" description="Low complexity" evidence="1">
    <location>
        <begin position="46"/>
        <end position="57"/>
    </location>
</feature>
<feature type="region of interest" description="Disordered" evidence="1">
    <location>
        <begin position="46"/>
        <end position="68"/>
    </location>
</feature>
<keyword evidence="3" id="KW-1185">Reference proteome</keyword>
<evidence type="ECO:0000256" key="1">
    <source>
        <dbReference type="SAM" id="MobiDB-lite"/>
    </source>
</evidence>
<dbReference type="AlphaFoldDB" id="A0A495Q9Z3"/>
<name>A0A495Q9Z3_9ACTN</name>
<organism evidence="2 3">
    <name type="scientific">Actinomadura pelletieri DSM 43383</name>
    <dbReference type="NCBI Taxonomy" id="1120940"/>
    <lineage>
        <taxon>Bacteria</taxon>
        <taxon>Bacillati</taxon>
        <taxon>Actinomycetota</taxon>
        <taxon>Actinomycetes</taxon>
        <taxon>Streptosporangiales</taxon>
        <taxon>Thermomonosporaceae</taxon>
        <taxon>Actinomadura</taxon>
    </lineage>
</organism>
<reference evidence="2 3" key="1">
    <citation type="submission" date="2018-10" db="EMBL/GenBank/DDBJ databases">
        <title>Genomic Encyclopedia of Archaeal and Bacterial Type Strains, Phase II (KMG-II): from individual species to whole genera.</title>
        <authorList>
            <person name="Goeker M."/>
        </authorList>
    </citation>
    <scope>NUCLEOTIDE SEQUENCE [LARGE SCALE GENOMIC DNA]</scope>
    <source>
        <strain evidence="2 3">DSM 43383</strain>
    </source>
</reference>
<evidence type="ECO:0000313" key="3">
    <source>
        <dbReference type="Proteomes" id="UP000274601"/>
    </source>
</evidence>
<dbReference type="Proteomes" id="UP000274601">
    <property type="component" value="Unassembled WGS sequence"/>
</dbReference>
<protein>
    <submittedName>
        <fullName evidence="2">Uncharacterized protein</fullName>
    </submittedName>
</protein>